<proteinExistence type="predicted"/>
<organism evidence="1 2">
    <name type="scientific">Autumnicola tepida</name>
    <dbReference type="NCBI Taxonomy" id="3075595"/>
    <lineage>
        <taxon>Bacteria</taxon>
        <taxon>Pseudomonadati</taxon>
        <taxon>Bacteroidota</taxon>
        <taxon>Flavobacteriia</taxon>
        <taxon>Flavobacteriales</taxon>
        <taxon>Flavobacteriaceae</taxon>
        <taxon>Autumnicola</taxon>
    </lineage>
</organism>
<accession>A0ABU3CCG2</accession>
<comment type="caution">
    <text evidence="1">The sequence shown here is derived from an EMBL/GenBank/DDBJ whole genome shotgun (WGS) entry which is preliminary data.</text>
</comment>
<gene>
    <name evidence="1" type="ORF">RM553_12830</name>
</gene>
<protein>
    <submittedName>
        <fullName evidence="1">Uncharacterized protein</fullName>
    </submittedName>
</protein>
<dbReference type="EMBL" id="JAVRHQ010000015">
    <property type="protein sequence ID" value="MDT0643720.1"/>
    <property type="molecule type" value="Genomic_DNA"/>
</dbReference>
<dbReference type="Proteomes" id="UP001262889">
    <property type="component" value="Unassembled WGS sequence"/>
</dbReference>
<keyword evidence="2" id="KW-1185">Reference proteome</keyword>
<name>A0ABU3CCG2_9FLAO</name>
<reference evidence="1 2" key="1">
    <citation type="submission" date="2023-09" db="EMBL/GenBank/DDBJ databases">
        <authorList>
            <person name="Rey-Velasco X."/>
        </authorList>
    </citation>
    <scope>NUCLEOTIDE SEQUENCE [LARGE SCALE GENOMIC DNA]</scope>
    <source>
        <strain evidence="1 2">F363</strain>
    </source>
</reference>
<evidence type="ECO:0000313" key="2">
    <source>
        <dbReference type="Proteomes" id="UP001262889"/>
    </source>
</evidence>
<evidence type="ECO:0000313" key="1">
    <source>
        <dbReference type="EMBL" id="MDT0643720.1"/>
    </source>
</evidence>
<dbReference type="RefSeq" id="WP_311535338.1">
    <property type="nucleotide sequence ID" value="NZ_JAVRHQ010000015.1"/>
</dbReference>
<sequence length="96" mass="11039">MISAKDREELLSVLPKEYGKSVAIRLNGKGLLSQRGKKYDSPLVRKVLGGNQEDINVELELFLFKDEILTKREELKKLRKKKYEPEPLKGSIPKTQ</sequence>